<dbReference type="SUPFAM" id="SSF55031">
    <property type="entry name" value="Bacterial exopeptidase dimerisation domain"/>
    <property type="match status" value="1"/>
</dbReference>
<name>A0A2U9IQC6_9CREN</name>
<comment type="cofactor">
    <cofactor evidence="2">
        <name>Zn(2+)</name>
        <dbReference type="ChEBI" id="CHEBI:29105"/>
    </cofactor>
</comment>
<dbReference type="InterPro" id="IPR002933">
    <property type="entry name" value="Peptidase_M20"/>
</dbReference>
<keyword evidence="4" id="KW-0479">Metal-binding</keyword>
<dbReference type="Gene3D" id="3.30.70.360">
    <property type="match status" value="1"/>
</dbReference>
<keyword evidence="5" id="KW-0378">Hydrolase</keyword>
<dbReference type="NCBIfam" id="NF006401">
    <property type="entry name" value="PRK08651.1-4"/>
    <property type="match status" value="1"/>
</dbReference>
<feature type="domain" description="Peptidase M20 dimerisation" evidence="8">
    <location>
        <begin position="175"/>
        <end position="262"/>
    </location>
</feature>
<evidence type="ECO:0000256" key="1">
    <source>
        <dbReference type="ARBA" id="ARBA00001941"/>
    </source>
</evidence>
<dbReference type="GO" id="GO:0016787">
    <property type="term" value="F:hydrolase activity"/>
    <property type="evidence" value="ECO:0007669"/>
    <property type="project" value="UniProtKB-KW"/>
</dbReference>
<comment type="similarity">
    <text evidence="3">Belongs to the peptidase M20A family.</text>
</comment>
<evidence type="ECO:0000256" key="5">
    <source>
        <dbReference type="ARBA" id="ARBA00022801"/>
    </source>
</evidence>
<dbReference type="Pfam" id="PF07687">
    <property type="entry name" value="M20_dimer"/>
    <property type="match status" value="1"/>
</dbReference>
<keyword evidence="6" id="KW-0862">Zinc</keyword>
<evidence type="ECO:0000256" key="7">
    <source>
        <dbReference type="ARBA" id="ARBA00023285"/>
    </source>
</evidence>
<dbReference type="PANTHER" id="PTHR43808:SF32">
    <property type="entry name" value="ARGE_DAPE-RELATED DEACYLASE"/>
    <property type="match status" value="1"/>
</dbReference>
<comment type="cofactor">
    <cofactor evidence="1">
        <name>Co(2+)</name>
        <dbReference type="ChEBI" id="CHEBI:48828"/>
    </cofactor>
</comment>
<dbReference type="PANTHER" id="PTHR43808">
    <property type="entry name" value="ACETYLORNITHINE DEACETYLASE"/>
    <property type="match status" value="1"/>
</dbReference>
<evidence type="ECO:0000256" key="3">
    <source>
        <dbReference type="ARBA" id="ARBA00006247"/>
    </source>
</evidence>
<dbReference type="InterPro" id="IPR010182">
    <property type="entry name" value="ArgE/DapE"/>
</dbReference>
<sequence length="375" mass="42123">MIIPILKNLVEIQTVNPPGENYKTMVLYLKDLFSQLGFQIQLISIPEDYINKNYIYFPLNKGYKRVILIAKNSSKPLLQFNFHYDVVPPGEGWVTDPFKLKVIDGKIYGRGTSDMKSAIVSLFSALSKINDYPIEIAFVPDEESGGIGSKYLIEEIKNRPSEVIFGEPSFPDIYIGHFGILRGIIKVFGKQVHASIAKEGINAFIEASKLAIKLEERLVKKEKCSINLGGYTINSSNNDGIVPGNFTFSYYRSISPSDNRDSNFDKKIIAETANELGISYQFEVKSFIPGFISNQSSELAKIAESCIISKMNIKPQKLVSNMRYDAIFYKGSTSINFGPGNPNQAHTPNEYVDLKNIEKTALVYECILRSKMKNL</sequence>
<proteinExistence type="inferred from homology"/>
<dbReference type="AlphaFoldDB" id="A0A2U9IQC6"/>
<dbReference type="OrthoDB" id="24854at2157"/>
<organism evidence="9 10">
    <name type="scientific">Acidianus sulfidivorans JP7</name>
    <dbReference type="NCBI Taxonomy" id="619593"/>
    <lineage>
        <taxon>Archaea</taxon>
        <taxon>Thermoproteota</taxon>
        <taxon>Thermoprotei</taxon>
        <taxon>Sulfolobales</taxon>
        <taxon>Sulfolobaceae</taxon>
        <taxon>Acidianus</taxon>
    </lineage>
</organism>
<evidence type="ECO:0000313" key="9">
    <source>
        <dbReference type="EMBL" id="AWR98230.1"/>
    </source>
</evidence>
<reference evidence="9 10" key="1">
    <citation type="submission" date="2018-05" db="EMBL/GenBank/DDBJ databases">
        <title>Complete Genome Sequences of Extremely Thermoacidophilic, Metal-Mobilizing Type-Strain Members of the Archaeal Family Sulfolobaceae: Acidianus brierleyi DSM-1651T, Acidianus sulfidivorans DSM-18786T, Metallosphaera hakonensis DSM-7519T, and Metallosphaera prunae DSM-10039T.</title>
        <authorList>
            <person name="Counts J.A."/>
            <person name="Kelly R.M."/>
        </authorList>
    </citation>
    <scope>NUCLEOTIDE SEQUENCE [LARGE SCALE GENOMIC DNA]</scope>
    <source>
        <strain evidence="9 10">JP7</strain>
    </source>
</reference>
<dbReference type="SUPFAM" id="SSF53187">
    <property type="entry name" value="Zn-dependent exopeptidases"/>
    <property type="match status" value="1"/>
</dbReference>
<dbReference type="RefSeq" id="WP_110381106.1">
    <property type="nucleotide sequence ID" value="NZ_CP029288.2"/>
</dbReference>
<dbReference type="GeneID" id="36837161"/>
<dbReference type="Gene3D" id="3.40.630.10">
    <property type="entry name" value="Zn peptidases"/>
    <property type="match status" value="2"/>
</dbReference>
<accession>A0A2U9IQC6</accession>
<dbReference type="GO" id="GO:0046872">
    <property type="term" value="F:metal ion binding"/>
    <property type="evidence" value="ECO:0007669"/>
    <property type="project" value="UniProtKB-KW"/>
</dbReference>
<dbReference type="KEGG" id="asul:DFR86_04290"/>
<keyword evidence="7" id="KW-0170">Cobalt</keyword>
<gene>
    <name evidence="9" type="ORF">DFR86_04290</name>
</gene>
<evidence type="ECO:0000256" key="4">
    <source>
        <dbReference type="ARBA" id="ARBA00022723"/>
    </source>
</evidence>
<evidence type="ECO:0000256" key="2">
    <source>
        <dbReference type="ARBA" id="ARBA00001947"/>
    </source>
</evidence>
<evidence type="ECO:0000313" key="10">
    <source>
        <dbReference type="Proteomes" id="UP000248410"/>
    </source>
</evidence>
<dbReference type="Pfam" id="PF01546">
    <property type="entry name" value="Peptidase_M20"/>
    <property type="match status" value="1"/>
</dbReference>
<evidence type="ECO:0000256" key="6">
    <source>
        <dbReference type="ARBA" id="ARBA00022833"/>
    </source>
</evidence>
<keyword evidence="10" id="KW-1185">Reference proteome</keyword>
<dbReference type="InterPro" id="IPR050072">
    <property type="entry name" value="Peptidase_M20A"/>
</dbReference>
<dbReference type="Proteomes" id="UP000248410">
    <property type="component" value="Chromosome"/>
</dbReference>
<protein>
    <submittedName>
        <fullName evidence="9">Succinyl-diaminopimelate desuccinylase</fullName>
    </submittedName>
</protein>
<dbReference type="NCBIfam" id="TIGR01910">
    <property type="entry name" value="DapE-ArgE"/>
    <property type="match status" value="1"/>
</dbReference>
<dbReference type="InterPro" id="IPR036264">
    <property type="entry name" value="Bact_exopeptidase_dim_dom"/>
</dbReference>
<dbReference type="InterPro" id="IPR011650">
    <property type="entry name" value="Peptidase_M20_dimer"/>
</dbReference>
<dbReference type="EMBL" id="CP029288">
    <property type="protein sequence ID" value="AWR98230.1"/>
    <property type="molecule type" value="Genomic_DNA"/>
</dbReference>
<evidence type="ECO:0000259" key="8">
    <source>
        <dbReference type="Pfam" id="PF07687"/>
    </source>
</evidence>